<name>A0A6C0Y7I1_9GAMM</name>
<dbReference type="EMBL" id="CP044458">
    <property type="protein sequence ID" value="QIC72069.1"/>
    <property type="molecule type" value="Genomic_DNA"/>
</dbReference>
<evidence type="ECO:0000313" key="2">
    <source>
        <dbReference type="Proteomes" id="UP000503440"/>
    </source>
</evidence>
<geneLocation type="plasmid" evidence="2">
    <name>pb18-3</name>
</geneLocation>
<gene>
    <name evidence="1" type="ORF">FSC09_17070</name>
</gene>
<evidence type="ECO:0000313" key="1">
    <source>
        <dbReference type="EMBL" id="QIC72069.1"/>
    </source>
</evidence>
<reference evidence="1 2" key="1">
    <citation type="submission" date="2019-09" db="EMBL/GenBank/DDBJ databases">
        <title>Non-baumannii Acinetobacter spp. carrying blaNDM-1 isolated in China.</title>
        <authorList>
            <person name="Cui C."/>
            <person name="Chen C."/>
            <person name="Sun J."/>
            <person name="Liu Y."/>
        </authorList>
    </citation>
    <scope>NUCLEOTIDE SEQUENCE [LARGE SCALE GENOMIC DNA]</scope>
    <source>
        <strain evidence="1 2">B18</strain>
        <plasmid evidence="2">pb18-3</plasmid>
    </source>
</reference>
<keyword evidence="1" id="KW-0614">Plasmid</keyword>
<accession>A0A6C0Y7I1</accession>
<sequence>MFFNFIPSAELNDFARLLANVLRDFNPDSMFWCSQSPIVYPNYNKDGFEPSKAARKSFGVQTLLETFARSSGFNSYKAMLTKAPQYSSIDLSDLDPYPRNSYYSCWWRCFISNIVTTTFKDWTNKTAPSYLTYRNFKHSDQCHIVPFLFQSVPFLKTSEVKAVYGISSIPFEDVLPLNGIADTAPIHYLPLAMSMLLTAKEIGFEYPIPLRQFLVHEQWYEANVDHFFYQLNQAFELYFNSLIKIAVDQNDLLNSTIEFELTFPFNEQFEFAKSVHAMREKLKALIGKRLELCTGDNGYYTHPQVTPTLVAKKDFPSHELRSKVQAEIAKTGGISHKVIYGTKAFWLNQAMVLMLQNQTEEKRIYTLLKLNDAALEQKLDSLVLDQLKPYTPPAVAVPRNRIRDQ</sequence>
<dbReference type="Proteomes" id="UP000503440">
    <property type="component" value="Plasmid pB18-3"/>
</dbReference>
<dbReference type="RefSeq" id="WP_163146628.1">
    <property type="nucleotide sequence ID" value="NZ_CP044458.1"/>
</dbReference>
<protein>
    <submittedName>
        <fullName evidence="1">Uncharacterized protein</fullName>
    </submittedName>
</protein>
<organism evidence="1 2">
    <name type="scientific">Acinetobacter indicus</name>
    <dbReference type="NCBI Taxonomy" id="756892"/>
    <lineage>
        <taxon>Bacteria</taxon>
        <taxon>Pseudomonadati</taxon>
        <taxon>Pseudomonadota</taxon>
        <taxon>Gammaproteobacteria</taxon>
        <taxon>Moraxellales</taxon>
        <taxon>Moraxellaceae</taxon>
        <taxon>Acinetobacter</taxon>
    </lineage>
</organism>
<proteinExistence type="predicted"/>
<dbReference type="AlphaFoldDB" id="A0A6C0Y7I1"/>